<dbReference type="Pfam" id="PF06985">
    <property type="entry name" value="HET"/>
    <property type="match status" value="1"/>
</dbReference>
<dbReference type="PANTHER" id="PTHR10622">
    <property type="entry name" value="HET DOMAIN-CONTAINING PROTEIN"/>
    <property type="match status" value="1"/>
</dbReference>
<feature type="domain" description="Heterokaryon incompatibility" evidence="1">
    <location>
        <begin position="24"/>
        <end position="121"/>
    </location>
</feature>
<sequence length="584" mass="66309">MRLINTETGLLEDFIGDDIPRCAILSHTWEKDEISLQEFQRLTDPDLEQDPKTIAGKAKAGYVKIQGCVNLARSREIPYVWVDTCCIDKTSSADLTESVNSMYRWYANSEVCFAYLVDVKTYEATDGRHAFPDWEKSRWFTRGWTLQELIAPTVVEFYCHSWYYFGTKQSLYDRLSNVTGIERKVLQTNDLSSISVAKKMSWASQRSTCRKEDMAYCLLGIFDINMPLLYGEAESAFLRLQQHIAASSTDHSIFAWGVPAGSAVGNQLRSYRSIFARSPADFAHCGTFVERVILQPDTWTQTNRGFHGVFPAIPAPVAKQLFHQSAAFLEYIDDEDYLVILNCRSSKPTSHSRWNCTGVWISVIEARDDGKHGFCRVTDTITFQSLAGIRQLLDSFPEKFCKDLWLATTPRMIRLQRDLFSKRLGGFLVRNSVYEDAKIYVNTNGLYGNQVNGDIKILPCEKLPVTLYGGLIGIVIVKVVVQEDGIDLEEVAAIIVGYASNSTKPLAKVVSYQGAEESAEKKKTPLESPLDFARRKFIEPDKEGYEDHAAWDFEHKSFGINVLLGTVLQKDMIFTELEIRLYKW</sequence>
<name>A0A2J6RFC8_HYAVF</name>
<evidence type="ECO:0000259" key="1">
    <source>
        <dbReference type="Pfam" id="PF06985"/>
    </source>
</evidence>
<organism evidence="2 3">
    <name type="scientific">Hyaloscypha variabilis (strain UAMH 11265 / GT02V1 / F)</name>
    <name type="common">Meliniomyces variabilis</name>
    <dbReference type="NCBI Taxonomy" id="1149755"/>
    <lineage>
        <taxon>Eukaryota</taxon>
        <taxon>Fungi</taxon>
        <taxon>Dikarya</taxon>
        <taxon>Ascomycota</taxon>
        <taxon>Pezizomycotina</taxon>
        <taxon>Leotiomycetes</taxon>
        <taxon>Helotiales</taxon>
        <taxon>Hyaloscyphaceae</taxon>
        <taxon>Hyaloscypha</taxon>
        <taxon>Hyaloscypha variabilis</taxon>
    </lineage>
</organism>
<dbReference type="STRING" id="1149755.A0A2J6RFC8"/>
<dbReference type="AlphaFoldDB" id="A0A2J6RFC8"/>
<dbReference type="InterPro" id="IPR010730">
    <property type="entry name" value="HET"/>
</dbReference>
<dbReference type="PANTHER" id="PTHR10622:SF10">
    <property type="entry name" value="HET DOMAIN-CONTAINING PROTEIN"/>
    <property type="match status" value="1"/>
</dbReference>
<gene>
    <name evidence="2" type="ORF">L207DRAFT_514539</name>
</gene>
<keyword evidence="3" id="KW-1185">Reference proteome</keyword>
<proteinExistence type="predicted"/>
<protein>
    <submittedName>
        <fullName evidence="2">HET-domain-containing protein</fullName>
    </submittedName>
</protein>
<dbReference type="EMBL" id="KZ613949">
    <property type="protein sequence ID" value="PMD37231.1"/>
    <property type="molecule type" value="Genomic_DNA"/>
</dbReference>
<dbReference type="OrthoDB" id="20872at2759"/>
<dbReference type="Proteomes" id="UP000235786">
    <property type="component" value="Unassembled WGS sequence"/>
</dbReference>
<accession>A0A2J6RFC8</accession>
<reference evidence="2 3" key="1">
    <citation type="submission" date="2016-04" db="EMBL/GenBank/DDBJ databases">
        <title>A degradative enzymes factory behind the ericoid mycorrhizal symbiosis.</title>
        <authorList>
            <consortium name="DOE Joint Genome Institute"/>
            <person name="Martino E."/>
            <person name="Morin E."/>
            <person name="Grelet G."/>
            <person name="Kuo A."/>
            <person name="Kohler A."/>
            <person name="Daghino S."/>
            <person name="Barry K."/>
            <person name="Choi C."/>
            <person name="Cichocki N."/>
            <person name="Clum A."/>
            <person name="Copeland A."/>
            <person name="Hainaut M."/>
            <person name="Haridas S."/>
            <person name="Labutti K."/>
            <person name="Lindquist E."/>
            <person name="Lipzen A."/>
            <person name="Khouja H.-R."/>
            <person name="Murat C."/>
            <person name="Ohm R."/>
            <person name="Olson A."/>
            <person name="Spatafora J."/>
            <person name="Veneault-Fourrey C."/>
            <person name="Henrissat B."/>
            <person name="Grigoriev I."/>
            <person name="Martin F."/>
            <person name="Perotto S."/>
        </authorList>
    </citation>
    <scope>NUCLEOTIDE SEQUENCE [LARGE SCALE GENOMIC DNA]</scope>
    <source>
        <strain evidence="2 3">F</strain>
    </source>
</reference>
<evidence type="ECO:0000313" key="3">
    <source>
        <dbReference type="Proteomes" id="UP000235786"/>
    </source>
</evidence>
<evidence type="ECO:0000313" key="2">
    <source>
        <dbReference type="EMBL" id="PMD37231.1"/>
    </source>
</evidence>